<feature type="transmembrane region" description="Helical" evidence="8">
    <location>
        <begin position="67"/>
        <end position="89"/>
    </location>
</feature>
<comment type="caution">
    <text evidence="9">The sequence shown here is derived from an EMBL/GenBank/DDBJ whole genome shotgun (WGS) entry which is preliminary data.</text>
</comment>
<keyword evidence="7 8" id="KW-0472">Membrane</keyword>
<evidence type="ECO:0000256" key="3">
    <source>
        <dbReference type="ARBA" id="ARBA00022448"/>
    </source>
</evidence>
<feature type="transmembrane region" description="Helical" evidence="8">
    <location>
        <begin position="227"/>
        <end position="247"/>
    </location>
</feature>
<dbReference type="AlphaFoldDB" id="A0A9W5U1N6"/>
<feature type="transmembrane region" description="Helical" evidence="8">
    <location>
        <begin position="287"/>
        <end position="311"/>
    </location>
</feature>
<dbReference type="RefSeq" id="WP_088049346.1">
    <property type="nucleotide sequence ID" value="NZ_BMJD01000064.1"/>
</dbReference>
<keyword evidence="3" id="KW-0813">Transport</keyword>
<dbReference type="GO" id="GO:0055085">
    <property type="term" value="P:transmembrane transport"/>
    <property type="evidence" value="ECO:0007669"/>
    <property type="project" value="InterPro"/>
</dbReference>
<evidence type="ECO:0000256" key="8">
    <source>
        <dbReference type="SAM" id="Phobius"/>
    </source>
</evidence>
<accession>A0A9W5U1N6</accession>
<evidence type="ECO:0000256" key="7">
    <source>
        <dbReference type="ARBA" id="ARBA00023136"/>
    </source>
</evidence>
<feature type="transmembrane region" description="Helical" evidence="8">
    <location>
        <begin position="36"/>
        <end position="55"/>
    </location>
</feature>
<name>A0A9W5U1N6_9BACI</name>
<dbReference type="Pfam" id="PF03547">
    <property type="entry name" value="Mem_trans"/>
    <property type="match status" value="2"/>
</dbReference>
<evidence type="ECO:0000256" key="5">
    <source>
        <dbReference type="ARBA" id="ARBA00022692"/>
    </source>
</evidence>
<dbReference type="Proteomes" id="UP000621492">
    <property type="component" value="Unassembled WGS sequence"/>
</dbReference>
<reference evidence="9" key="1">
    <citation type="journal article" date="2014" name="Int. J. Syst. Evol. Microbiol.">
        <title>Complete genome sequence of Corynebacterium casei LMG S-19264T (=DSM 44701T), isolated from a smear-ripened cheese.</title>
        <authorList>
            <consortium name="US DOE Joint Genome Institute (JGI-PGF)"/>
            <person name="Walter F."/>
            <person name="Albersmeier A."/>
            <person name="Kalinowski J."/>
            <person name="Ruckert C."/>
        </authorList>
    </citation>
    <scope>NUCLEOTIDE SEQUENCE</scope>
    <source>
        <strain evidence="9">CGMCC 1.15454</strain>
    </source>
</reference>
<keyword evidence="10" id="KW-1185">Reference proteome</keyword>
<dbReference type="InterPro" id="IPR004776">
    <property type="entry name" value="Mem_transp_PIN-like"/>
</dbReference>
<evidence type="ECO:0000313" key="9">
    <source>
        <dbReference type="EMBL" id="GGB61228.1"/>
    </source>
</evidence>
<feature type="transmembrane region" description="Helical" evidence="8">
    <location>
        <begin position="128"/>
        <end position="150"/>
    </location>
</feature>
<feature type="transmembrane region" description="Helical" evidence="8">
    <location>
        <begin position="6"/>
        <end position="24"/>
    </location>
</feature>
<keyword evidence="5 8" id="KW-0812">Transmembrane</keyword>
<dbReference type="PANTHER" id="PTHR36838:SF1">
    <property type="entry name" value="SLR1864 PROTEIN"/>
    <property type="match status" value="1"/>
</dbReference>
<comment type="subcellular location">
    <subcellularLocation>
        <location evidence="1">Cell membrane</location>
        <topology evidence="1">Multi-pass membrane protein</topology>
    </subcellularLocation>
</comment>
<dbReference type="GO" id="GO:0005886">
    <property type="term" value="C:plasma membrane"/>
    <property type="evidence" value="ECO:0007669"/>
    <property type="project" value="UniProtKB-SubCell"/>
</dbReference>
<sequence length="312" mass="34737">MDSVIAFFGEMLVLYVIALIGFLARKTGVLNENANGVLTQVVLYITLPALILFSLDISFSVTFVKEFIWLITMSLYILTMSIFIARWMSKRSILAAGQTNVYEGLIIFGNQGFIGYAVSFIILGEEGIIYLTIFNICYLILIWTYGIYLFTTNEAKPNVKAILLNPGILSTLLGLFVFVLPISFPEMITDALEDVGKMTIPLSMIIIGSLIANIKFTAYYQALKNRYLWNAVLVRLLMIPLLLLPFMALSVPFTLLFIAVLVSGMPAAPTISLYAQKYGADTSFASLGVVLSTILCLFTIPILYWVVIWLYA</sequence>
<evidence type="ECO:0000256" key="6">
    <source>
        <dbReference type="ARBA" id="ARBA00022989"/>
    </source>
</evidence>
<reference evidence="9" key="2">
    <citation type="submission" date="2020-09" db="EMBL/GenBank/DDBJ databases">
        <authorList>
            <person name="Sun Q."/>
            <person name="Zhou Y."/>
        </authorList>
    </citation>
    <scope>NUCLEOTIDE SEQUENCE</scope>
    <source>
        <strain evidence="9">CGMCC 1.15454</strain>
    </source>
</reference>
<evidence type="ECO:0000313" key="10">
    <source>
        <dbReference type="Proteomes" id="UP000621492"/>
    </source>
</evidence>
<dbReference type="EMBL" id="BMJD01000064">
    <property type="protein sequence ID" value="GGB61228.1"/>
    <property type="molecule type" value="Genomic_DNA"/>
</dbReference>
<feature type="transmembrane region" description="Helical" evidence="8">
    <location>
        <begin position="200"/>
        <end position="220"/>
    </location>
</feature>
<keyword evidence="4" id="KW-1003">Cell membrane</keyword>
<feature type="transmembrane region" description="Helical" evidence="8">
    <location>
        <begin position="253"/>
        <end position="275"/>
    </location>
</feature>
<comment type="similarity">
    <text evidence="2">Belongs to the auxin efflux carrier (TC 2.A.69) family.</text>
</comment>
<dbReference type="InterPro" id="IPR038770">
    <property type="entry name" value="Na+/solute_symporter_sf"/>
</dbReference>
<dbReference type="Gene3D" id="1.20.1530.20">
    <property type="match status" value="1"/>
</dbReference>
<evidence type="ECO:0000256" key="1">
    <source>
        <dbReference type="ARBA" id="ARBA00004651"/>
    </source>
</evidence>
<feature type="transmembrane region" description="Helical" evidence="8">
    <location>
        <begin position="101"/>
        <end position="122"/>
    </location>
</feature>
<keyword evidence="6 8" id="KW-1133">Transmembrane helix</keyword>
<gene>
    <name evidence="9" type="ORF">GCM10011409_43090</name>
</gene>
<feature type="transmembrane region" description="Helical" evidence="8">
    <location>
        <begin position="162"/>
        <end position="180"/>
    </location>
</feature>
<proteinExistence type="inferred from homology"/>
<evidence type="ECO:0000256" key="4">
    <source>
        <dbReference type="ARBA" id="ARBA00022475"/>
    </source>
</evidence>
<protein>
    <submittedName>
        <fullName evidence="9">Permease</fullName>
    </submittedName>
</protein>
<dbReference type="PANTHER" id="PTHR36838">
    <property type="entry name" value="AUXIN EFFLUX CARRIER FAMILY PROTEIN"/>
    <property type="match status" value="1"/>
</dbReference>
<evidence type="ECO:0000256" key="2">
    <source>
        <dbReference type="ARBA" id="ARBA00010145"/>
    </source>
</evidence>
<organism evidence="9 10">
    <name type="scientific">Lentibacillus populi</name>
    <dbReference type="NCBI Taxonomy" id="1827502"/>
    <lineage>
        <taxon>Bacteria</taxon>
        <taxon>Bacillati</taxon>
        <taxon>Bacillota</taxon>
        <taxon>Bacilli</taxon>
        <taxon>Bacillales</taxon>
        <taxon>Bacillaceae</taxon>
        <taxon>Lentibacillus</taxon>
    </lineage>
</organism>